<dbReference type="GeneID" id="20325116"/>
<dbReference type="AlphaFoldDB" id="A0A074ZZB4"/>
<dbReference type="EMBL" id="KL597048">
    <property type="protein sequence ID" value="KER20519.1"/>
    <property type="molecule type" value="Genomic_DNA"/>
</dbReference>
<dbReference type="Proteomes" id="UP000054324">
    <property type="component" value="Unassembled WGS sequence"/>
</dbReference>
<name>A0A074ZZB4_OPIVI</name>
<dbReference type="KEGG" id="ovi:T265_10948"/>
<evidence type="ECO:0000313" key="2">
    <source>
        <dbReference type="Proteomes" id="UP000054324"/>
    </source>
</evidence>
<organism evidence="1 2">
    <name type="scientific">Opisthorchis viverrini</name>
    <name type="common">Southeast Asian liver fluke</name>
    <dbReference type="NCBI Taxonomy" id="6198"/>
    <lineage>
        <taxon>Eukaryota</taxon>
        <taxon>Metazoa</taxon>
        <taxon>Spiralia</taxon>
        <taxon>Lophotrochozoa</taxon>
        <taxon>Platyhelminthes</taxon>
        <taxon>Trematoda</taxon>
        <taxon>Digenea</taxon>
        <taxon>Opisthorchiida</taxon>
        <taxon>Opisthorchiata</taxon>
        <taxon>Opisthorchiidae</taxon>
        <taxon>Opisthorchis</taxon>
    </lineage>
</organism>
<accession>A0A074ZZB4</accession>
<proteinExistence type="predicted"/>
<keyword evidence="2" id="KW-1185">Reference proteome</keyword>
<evidence type="ECO:0000313" key="1">
    <source>
        <dbReference type="EMBL" id="KER20519.1"/>
    </source>
</evidence>
<dbReference type="RefSeq" id="XP_009175732.1">
    <property type="nucleotide sequence ID" value="XM_009177468.1"/>
</dbReference>
<sequence>MSANNNQNRRVQETYVSRHGLNNPHLLDVSEGGIENKTEMLDSIHELILLREEAEARYARRSLSVNQRQTTVDVLKPDGNCLYSPMARIAILEGSELWHSTVRLSFGEVTDDIHARSKLSVLASGGGCARRCGEIANQSA</sequence>
<gene>
    <name evidence="1" type="ORF">T265_10948</name>
</gene>
<reference evidence="1 2" key="1">
    <citation type="submission" date="2013-11" db="EMBL/GenBank/DDBJ databases">
        <title>Opisthorchis viverrini - life in the bile duct.</title>
        <authorList>
            <person name="Young N.D."/>
            <person name="Nagarajan N."/>
            <person name="Lin S.J."/>
            <person name="Korhonen P.K."/>
            <person name="Jex A.R."/>
            <person name="Hall R.S."/>
            <person name="Safavi-Hemami H."/>
            <person name="Kaewkong W."/>
            <person name="Bertrand D."/>
            <person name="Gao S."/>
            <person name="Seet Q."/>
            <person name="Wongkham S."/>
            <person name="Teh B.T."/>
            <person name="Wongkham C."/>
            <person name="Intapan P.M."/>
            <person name="Maleewong W."/>
            <person name="Yang X."/>
            <person name="Hu M."/>
            <person name="Wang Z."/>
            <person name="Hofmann A."/>
            <person name="Sternberg P.W."/>
            <person name="Tan P."/>
            <person name="Wang J."/>
            <person name="Gasser R.B."/>
        </authorList>
    </citation>
    <scope>NUCLEOTIDE SEQUENCE [LARGE SCALE GENOMIC DNA]</scope>
</reference>
<dbReference type="CTD" id="20325116"/>
<protein>
    <submittedName>
        <fullName evidence="1">Uncharacterized protein</fullName>
    </submittedName>
</protein>